<keyword evidence="3" id="KW-0731">Sigma factor</keyword>
<reference evidence="7" key="1">
    <citation type="journal article" date="2019" name="Int. J. Syst. Evol. Microbiol.">
        <title>The Global Catalogue of Microorganisms (GCM) 10K type strain sequencing project: providing services to taxonomists for standard genome sequencing and annotation.</title>
        <authorList>
            <consortium name="The Broad Institute Genomics Platform"/>
            <consortium name="The Broad Institute Genome Sequencing Center for Infectious Disease"/>
            <person name="Wu L."/>
            <person name="Ma J."/>
        </authorList>
    </citation>
    <scope>NUCLEOTIDE SEQUENCE [LARGE SCALE GENOMIC DNA]</scope>
    <source>
        <strain evidence="7">JCM 10425</strain>
    </source>
</reference>
<dbReference type="Proteomes" id="UP001500967">
    <property type="component" value="Unassembled WGS sequence"/>
</dbReference>
<proteinExistence type="inferred from homology"/>
<keyword evidence="2" id="KW-0805">Transcription regulation</keyword>
<dbReference type="InterPro" id="IPR036388">
    <property type="entry name" value="WH-like_DNA-bd_sf"/>
</dbReference>
<organism evidence="6 7">
    <name type="scientific">Cryptosporangium japonicum</name>
    <dbReference type="NCBI Taxonomy" id="80872"/>
    <lineage>
        <taxon>Bacteria</taxon>
        <taxon>Bacillati</taxon>
        <taxon>Actinomycetota</taxon>
        <taxon>Actinomycetes</taxon>
        <taxon>Cryptosporangiales</taxon>
        <taxon>Cryptosporangiaceae</taxon>
        <taxon>Cryptosporangium</taxon>
    </lineage>
</organism>
<accession>A0ABP3E951</accession>
<evidence type="ECO:0000259" key="5">
    <source>
        <dbReference type="Pfam" id="PF08281"/>
    </source>
</evidence>
<dbReference type="EMBL" id="BAAAGX010000018">
    <property type="protein sequence ID" value="GAA0256333.1"/>
    <property type="molecule type" value="Genomic_DNA"/>
</dbReference>
<evidence type="ECO:0000256" key="2">
    <source>
        <dbReference type="ARBA" id="ARBA00023015"/>
    </source>
</evidence>
<keyword evidence="4" id="KW-0804">Transcription</keyword>
<name>A0ABP3E951_9ACTN</name>
<comment type="similarity">
    <text evidence="1">Belongs to the sigma-70 factor family. ECF subfamily.</text>
</comment>
<dbReference type="InterPro" id="IPR013324">
    <property type="entry name" value="RNA_pol_sigma_r3/r4-like"/>
</dbReference>
<feature type="domain" description="RNA polymerase sigma factor 70 region 4 type 2" evidence="5">
    <location>
        <begin position="58"/>
        <end position="109"/>
    </location>
</feature>
<evidence type="ECO:0000313" key="7">
    <source>
        <dbReference type="Proteomes" id="UP001500967"/>
    </source>
</evidence>
<comment type="caution">
    <text evidence="6">The sequence shown here is derived from an EMBL/GenBank/DDBJ whole genome shotgun (WGS) entry which is preliminary data.</text>
</comment>
<dbReference type="SUPFAM" id="SSF88659">
    <property type="entry name" value="Sigma3 and sigma4 domains of RNA polymerase sigma factors"/>
    <property type="match status" value="1"/>
</dbReference>
<dbReference type="InterPro" id="IPR013249">
    <property type="entry name" value="RNA_pol_sigma70_r4_t2"/>
</dbReference>
<sequence length="122" mass="13381">MDTPGTLCLTVCCTEKRTASRTYLRYLVAAREIPVGEIVERGPLLDAGLDLDVWEQRHDILAALRALPERQRQVLAWTHDGFTPDQIATELGLTAAAVRASLYKGRRALAAQLARPGSEVSP</sequence>
<evidence type="ECO:0000256" key="3">
    <source>
        <dbReference type="ARBA" id="ARBA00023082"/>
    </source>
</evidence>
<gene>
    <name evidence="6" type="ORF">GCM10009539_46980</name>
</gene>
<dbReference type="Pfam" id="PF08281">
    <property type="entry name" value="Sigma70_r4_2"/>
    <property type="match status" value="1"/>
</dbReference>
<evidence type="ECO:0000256" key="1">
    <source>
        <dbReference type="ARBA" id="ARBA00010641"/>
    </source>
</evidence>
<evidence type="ECO:0000313" key="6">
    <source>
        <dbReference type="EMBL" id="GAA0256333.1"/>
    </source>
</evidence>
<evidence type="ECO:0000256" key="4">
    <source>
        <dbReference type="ARBA" id="ARBA00023163"/>
    </source>
</evidence>
<protein>
    <recommendedName>
        <fullName evidence="5">RNA polymerase sigma factor 70 region 4 type 2 domain-containing protein</fullName>
    </recommendedName>
</protein>
<dbReference type="Gene3D" id="1.10.10.10">
    <property type="entry name" value="Winged helix-like DNA-binding domain superfamily/Winged helix DNA-binding domain"/>
    <property type="match status" value="1"/>
</dbReference>
<keyword evidence="7" id="KW-1185">Reference proteome</keyword>